<sequence length="89" mass="10366">MTAWAATQAKAKFSEVLDKAETEGPQIVRRRKQEFVVMTREEHDAAQTVKKELDEPFMSAWEALQPSFKERYDVVFPRLKSKPRKIKLG</sequence>
<keyword evidence="4" id="KW-1185">Reference proteome</keyword>
<dbReference type="RefSeq" id="WP_103933060.1">
    <property type="nucleotide sequence ID" value="NZ_FNVA01000003.1"/>
</dbReference>
<dbReference type="Proteomes" id="UP000236728">
    <property type="component" value="Unassembled WGS sequence"/>
</dbReference>
<comment type="function">
    <text evidence="2">Antitoxin component of a type II toxin-antitoxin (TA) system.</text>
</comment>
<gene>
    <name evidence="3" type="ORF">SAMN05421819_2181</name>
</gene>
<evidence type="ECO:0000313" key="4">
    <source>
        <dbReference type="Proteomes" id="UP000236728"/>
    </source>
</evidence>
<accession>A0A1H5Y997</accession>
<dbReference type="OrthoDB" id="361531at2"/>
<dbReference type="Gene3D" id="3.40.1620.10">
    <property type="entry name" value="YefM-like domain"/>
    <property type="match status" value="1"/>
</dbReference>
<dbReference type="InterPro" id="IPR006442">
    <property type="entry name" value="Antitoxin_Phd/YefM"/>
</dbReference>
<evidence type="ECO:0000256" key="2">
    <source>
        <dbReference type="RuleBase" id="RU362080"/>
    </source>
</evidence>
<dbReference type="NCBIfam" id="TIGR01552">
    <property type="entry name" value="phd_fam"/>
    <property type="match status" value="1"/>
</dbReference>
<reference evidence="3 4" key="1">
    <citation type="submission" date="2016-10" db="EMBL/GenBank/DDBJ databases">
        <authorList>
            <person name="de Groot N.N."/>
        </authorList>
    </citation>
    <scope>NUCLEOTIDE SEQUENCE [LARGE SCALE GENOMIC DNA]</scope>
    <source>
        <strain evidence="3 4">DSM 22489</strain>
    </source>
</reference>
<dbReference type="AlphaFoldDB" id="A0A1H5Y997"/>
<dbReference type="Pfam" id="PF02604">
    <property type="entry name" value="PhdYeFM_antitox"/>
    <property type="match status" value="1"/>
</dbReference>
<organism evidence="3 4">
    <name type="scientific">Bryocella elongata</name>
    <dbReference type="NCBI Taxonomy" id="863522"/>
    <lineage>
        <taxon>Bacteria</taxon>
        <taxon>Pseudomonadati</taxon>
        <taxon>Acidobacteriota</taxon>
        <taxon>Terriglobia</taxon>
        <taxon>Terriglobales</taxon>
        <taxon>Acidobacteriaceae</taxon>
        <taxon>Bryocella</taxon>
    </lineage>
</organism>
<comment type="similarity">
    <text evidence="1 2">Belongs to the phD/YefM antitoxin family.</text>
</comment>
<evidence type="ECO:0000313" key="3">
    <source>
        <dbReference type="EMBL" id="SEG20392.1"/>
    </source>
</evidence>
<dbReference type="InterPro" id="IPR036165">
    <property type="entry name" value="YefM-like_sf"/>
</dbReference>
<proteinExistence type="inferred from homology"/>
<dbReference type="EMBL" id="FNVA01000003">
    <property type="protein sequence ID" value="SEG20392.1"/>
    <property type="molecule type" value="Genomic_DNA"/>
</dbReference>
<dbReference type="SUPFAM" id="SSF143120">
    <property type="entry name" value="YefM-like"/>
    <property type="match status" value="1"/>
</dbReference>
<name>A0A1H5Y997_9BACT</name>
<protein>
    <recommendedName>
        <fullName evidence="2">Antitoxin</fullName>
    </recommendedName>
</protein>
<evidence type="ECO:0000256" key="1">
    <source>
        <dbReference type="ARBA" id="ARBA00009981"/>
    </source>
</evidence>